<dbReference type="PANTHER" id="PTHR46888:SF1">
    <property type="entry name" value="RIBONUCLEASE H"/>
    <property type="match status" value="1"/>
</dbReference>
<dbReference type="AlphaFoldDB" id="A0A452GK88"/>
<dbReference type="InterPro" id="IPR038269">
    <property type="entry name" value="SCAN_sf"/>
</dbReference>
<feature type="compositionally biased region" description="Acidic residues" evidence="1">
    <location>
        <begin position="117"/>
        <end position="131"/>
    </location>
</feature>
<proteinExistence type="predicted"/>
<evidence type="ECO:0000313" key="3">
    <source>
        <dbReference type="Ensembl" id="ENSGAGP00000002137.1"/>
    </source>
</evidence>
<reference evidence="4" key="1">
    <citation type="journal article" date="2017" name="PLoS ONE">
        <title>The Agassiz's desert tortoise genome provides a resource for the conservation of a threatened species.</title>
        <authorList>
            <person name="Tollis M."/>
            <person name="DeNardo D.F."/>
            <person name="Cornelius J.A."/>
            <person name="Dolby G.A."/>
            <person name="Edwards T."/>
            <person name="Henen B.T."/>
            <person name="Karl A.E."/>
            <person name="Murphy R.W."/>
            <person name="Kusumi K."/>
        </authorList>
    </citation>
    <scope>NUCLEOTIDE SEQUENCE [LARGE SCALE GENOMIC DNA]</scope>
</reference>
<dbReference type="Ensembl" id="ENSGAGT00000002434.1">
    <property type="protein sequence ID" value="ENSGAGP00000002137.1"/>
    <property type="gene ID" value="ENSGAGG00000001725.1"/>
</dbReference>
<feature type="compositionally biased region" description="Basic and acidic residues" evidence="1">
    <location>
        <begin position="81"/>
        <end position="91"/>
    </location>
</feature>
<dbReference type="Gene3D" id="1.10.4020.10">
    <property type="entry name" value="DNA breaking-rejoining enzymes"/>
    <property type="match status" value="1"/>
</dbReference>
<dbReference type="InterPro" id="IPR003309">
    <property type="entry name" value="SCAN_dom"/>
</dbReference>
<evidence type="ECO:0000256" key="1">
    <source>
        <dbReference type="SAM" id="MobiDB-lite"/>
    </source>
</evidence>
<dbReference type="Proteomes" id="UP000291020">
    <property type="component" value="Unassembled WGS sequence"/>
</dbReference>
<evidence type="ECO:0000259" key="2">
    <source>
        <dbReference type="PROSITE" id="PS50804"/>
    </source>
</evidence>
<sequence>MGTHLAPYLTGPAQITYRWLPAEEGRDYDRVKAAILDALDVSPETFRQRFRSQTYPAGARPQLVAQSLKEACRRWLQPEARTAEEVTKQEILRSMPALEAEPQEPPPEAIEDAKEGEAEDQEADGPQEEPPSEPRFDTDFCRDQRADPTLSRAYEQLTAVDGLVIDPHQATQWPHFELR</sequence>
<protein>
    <recommendedName>
        <fullName evidence="2">SCAN box domain-containing protein</fullName>
    </recommendedName>
</protein>
<feature type="domain" description="SCAN box" evidence="2">
    <location>
        <begin position="47"/>
        <end position="92"/>
    </location>
</feature>
<accession>A0A452GK88</accession>
<reference evidence="3" key="2">
    <citation type="submission" date="2025-08" db="UniProtKB">
        <authorList>
            <consortium name="Ensembl"/>
        </authorList>
    </citation>
    <scope>IDENTIFICATION</scope>
</reference>
<reference evidence="3" key="3">
    <citation type="submission" date="2025-09" db="UniProtKB">
        <authorList>
            <consortium name="Ensembl"/>
        </authorList>
    </citation>
    <scope>IDENTIFICATION</scope>
</reference>
<name>A0A452GK88_9SAUR</name>
<keyword evidence="4" id="KW-1185">Reference proteome</keyword>
<feature type="region of interest" description="Disordered" evidence="1">
    <location>
        <begin position="79"/>
        <end position="148"/>
    </location>
</feature>
<organism evidence="3 4">
    <name type="scientific">Gopherus agassizii</name>
    <name type="common">Agassiz's desert tortoise</name>
    <dbReference type="NCBI Taxonomy" id="38772"/>
    <lineage>
        <taxon>Eukaryota</taxon>
        <taxon>Metazoa</taxon>
        <taxon>Chordata</taxon>
        <taxon>Craniata</taxon>
        <taxon>Vertebrata</taxon>
        <taxon>Euteleostomi</taxon>
        <taxon>Archelosauria</taxon>
        <taxon>Testudinata</taxon>
        <taxon>Testudines</taxon>
        <taxon>Cryptodira</taxon>
        <taxon>Durocryptodira</taxon>
        <taxon>Testudinoidea</taxon>
        <taxon>Testudinidae</taxon>
        <taxon>Gopherus</taxon>
    </lineage>
</organism>
<dbReference type="Pfam" id="PF02023">
    <property type="entry name" value="SCAN"/>
    <property type="match status" value="1"/>
</dbReference>
<dbReference type="SMART" id="SM00431">
    <property type="entry name" value="SCAN"/>
    <property type="match status" value="1"/>
</dbReference>
<evidence type="ECO:0000313" key="4">
    <source>
        <dbReference type="Proteomes" id="UP000291020"/>
    </source>
</evidence>
<dbReference type="PROSITE" id="PS50804">
    <property type="entry name" value="SCAN_BOX"/>
    <property type="match status" value="1"/>
</dbReference>
<dbReference type="STRING" id="38772.ENSGAGP00000002137"/>
<dbReference type="SUPFAM" id="SSF47353">
    <property type="entry name" value="Retrovirus capsid dimerization domain-like"/>
    <property type="match status" value="1"/>
</dbReference>
<feature type="compositionally biased region" description="Basic and acidic residues" evidence="1">
    <location>
        <begin position="132"/>
        <end position="146"/>
    </location>
</feature>
<dbReference type="PANTHER" id="PTHR46888">
    <property type="entry name" value="ZINC KNUCKLE DOMAINCONTAINING PROTEIN-RELATED"/>
    <property type="match status" value="1"/>
</dbReference>